<dbReference type="GO" id="GO:0008967">
    <property type="term" value="F:phosphoglycolate phosphatase activity"/>
    <property type="evidence" value="ECO:0007669"/>
    <property type="project" value="TreeGrafter"/>
</dbReference>
<dbReference type="Proteomes" id="UP000000954">
    <property type="component" value="Chromosome"/>
</dbReference>
<dbReference type="GO" id="GO:0005829">
    <property type="term" value="C:cytosol"/>
    <property type="evidence" value="ECO:0007669"/>
    <property type="project" value="TreeGrafter"/>
</dbReference>
<dbReference type="EMBL" id="CP001682">
    <property type="protein sequence ID" value="ACU95079.1"/>
    <property type="molecule type" value="Genomic_DNA"/>
</dbReference>
<dbReference type="SFLD" id="SFLDS00003">
    <property type="entry name" value="Haloacid_Dehalogenase"/>
    <property type="match status" value="1"/>
</dbReference>
<dbReference type="InterPro" id="IPR050155">
    <property type="entry name" value="HAD-like_hydrolase_sf"/>
</dbReference>
<dbReference type="Gene3D" id="1.10.150.240">
    <property type="entry name" value="Putative phosphatase, domain 2"/>
    <property type="match status" value="1"/>
</dbReference>
<dbReference type="PRINTS" id="PR00413">
    <property type="entry name" value="HADHALOGNASE"/>
</dbReference>
<dbReference type="STRING" id="469378.Ccur_14060"/>
<dbReference type="InterPro" id="IPR023214">
    <property type="entry name" value="HAD_sf"/>
</dbReference>
<dbReference type="HOGENOM" id="CLU_045011_19_1_11"/>
<protein>
    <submittedName>
        <fullName evidence="1">Haloacid dehalogenase superfamily enzyme, subfamily IA</fullName>
    </submittedName>
</protein>
<name>C7MLW3_CRYCD</name>
<dbReference type="SUPFAM" id="SSF56784">
    <property type="entry name" value="HAD-like"/>
    <property type="match status" value="1"/>
</dbReference>
<dbReference type="PANTHER" id="PTHR43434">
    <property type="entry name" value="PHOSPHOGLYCOLATE PHOSPHATASE"/>
    <property type="match status" value="1"/>
</dbReference>
<sequence length="217" mass="23342">MGTVRAVIFDLDGTLLDTLPDLVVITNKALSDLGFSTHSRDEILSYIGLGAESLISQALPAGTSQEDLLRTLDHWRALYPVMGDTLTSYFPGIEDMLANLRRAGIKTAVLSNKFDAGTQQVVTRYFPGLFDIVHGEGPEIPRKPDPTGLLRTLSELACRPQEAAYVGDSPTDMEVAHRAGVQAWAVTWGYNPPASLIAAGADKVVQAANDIVRFACG</sequence>
<dbReference type="NCBIfam" id="TIGR01549">
    <property type="entry name" value="HAD-SF-IA-v1"/>
    <property type="match status" value="1"/>
</dbReference>
<dbReference type="InterPro" id="IPR041492">
    <property type="entry name" value="HAD_2"/>
</dbReference>
<dbReference type="InterPro" id="IPR006439">
    <property type="entry name" value="HAD-SF_hydro_IA"/>
</dbReference>
<dbReference type="InterPro" id="IPR023198">
    <property type="entry name" value="PGP-like_dom2"/>
</dbReference>
<dbReference type="eggNOG" id="COG0546">
    <property type="taxonomic scope" value="Bacteria"/>
</dbReference>
<keyword evidence="2" id="KW-1185">Reference proteome</keyword>
<evidence type="ECO:0000313" key="1">
    <source>
        <dbReference type="EMBL" id="ACU95079.1"/>
    </source>
</evidence>
<dbReference type="AlphaFoldDB" id="C7MLW3"/>
<dbReference type="Pfam" id="PF13419">
    <property type="entry name" value="HAD_2"/>
    <property type="match status" value="1"/>
</dbReference>
<reference evidence="1 2" key="1">
    <citation type="journal article" date="2009" name="Stand. Genomic Sci.">
        <title>Complete genome sequence of Cryptobacterium curtum type strain (12-3).</title>
        <authorList>
            <person name="Mavrommatis K."/>
            <person name="Pukall R."/>
            <person name="Rohde C."/>
            <person name="Chen F."/>
            <person name="Sims D."/>
            <person name="Brettin T."/>
            <person name="Kuske C."/>
            <person name="Detter J.C."/>
            <person name="Han C."/>
            <person name="Lapidus A."/>
            <person name="Copeland A."/>
            <person name="Glavina Del Rio T."/>
            <person name="Nolan M."/>
            <person name="Lucas S."/>
            <person name="Tice H."/>
            <person name="Cheng J.F."/>
            <person name="Bruce D."/>
            <person name="Goodwin L."/>
            <person name="Pitluck S."/>
            <person name="Ovchinnikova G."/>
            <person name="Pati A."/>
            <person name="Ivanova N."/>
            <person name="Chen A."/>
            <person name="Palaniappan K."/>
            <person name="Chain P."/>
            <person name="D'haeseleer P."/>
            <person name="Goker M."/>
            <person name="Bristow J."/>
            <person name="Eisen J.A."/>
            <person name="Markowitz V."/>
            <person name="Hugenholtz P."/>
            <person name="Rohde M."/>
            <person name="Klenk H.P."/>
            <person name="Kyrpides N.C."/>
        </authorList>
    </citation>
    <scope>NUCLEOTIDE SEQUENCE [LARGE SCALE GENOMIC DNA]</scope>
    <source>
        <strain evidence="2">ATCC 700683 / DSM 15641 / 12-3</strain>
    </source>
</reference>
<gene>
    <name evidence="1" type="ordered locus">Ccur_14060</name>
</gene>
<organism evidence="1 2">
    <name type="scientific">Cryptobacterium curtum (strain ATCC 700683 / DSM 15641 / CCUG 43107 / 12-3)</name>
    <dbReference type="NCBI Taxonomy" id="469378"/>
    <lineage>
        <taxon>Bacteria</taxon>
        <taxon>Bacillati</taxon>
        <taxon>Actinomycetota</taxon>
        <taxon>Coriobacteriia</taxon>
        <taxon>Eggerthellales</taxon>
        <taxon>Eggerthellaceae</taxon>
        <taxon>Cryptobacterium</taxon>
    </lineage>
</organism>
<proteinExistence type="predicted"/>
<dbReference type="KEGG" id="ccu:Ccur_14060"/>
<dbReference type="PANTHER" id="PTHR43434:SF1">
    <property type="entry name" value="PHOSPHOGLYCOLATE PHOSPHATASE"/>
    <property type="match status" value="1"/>
</dbReference>
<dbReference type="GO" id="GO:0006281">
    <property type="term" value="P:DNA repair"/>
    <property type="evidence" value="ECO:0007669"/>
    <property type="project" value="TreeGrafter"/>
</dbReference>
<dbReference type="InterPro" id="IPR036412">
    <property type="entry name" value="HAD-like_sf"/>
</dbReference>
<dbReference type="OrthoDB" id="9776368at2"/>
<dbReference type="RefSeq" id="WP_015778942.1">
    <property type="nucleotide sequence ID" value="NC_013170.1"/>
</dbReference>
<accession>C7MLW3</accession>
<evidence type="ECO:0000313" key="2">
    <source>
        <dbReference type="Proteomes" id="UP000000954"/>
    </source>
</evidence>
<dbReference type="SFLD" id="SFLDG01129">
    <property type="entry name" value="C1.5:_HAD__Beta-PGM__Phosphata"/>
    <property type="match status" value="1"/>
</dbReference>
<dbReference type="Gene3D" id="3.40.50.1000">
    <property type="entry name" value="HAD superfamily/HAD-like"/>
    <property type="match status" value="1"/>
</dbReference>